<dbReference type="Pfam" id="PF26076">
    <property type="entry name" value="WHD_DDX60"/>
    <property type="match status" value="1"/>
</dbReference>
<dbReference type="PROSITE" id="PS51194">
    <property type="entry name" value="HELICASE_CTER"/>
    <property type="match status" value="1"/>
</dbReference>
<keyword evidence="2" id="KW-0547">Nucleotide-binding</keyword>
<protein>
    <recommendedName>
        <fullName evidence="4">Helicase C-terminal domain-containing protein</fullName>
    </recommendedName>
</protein>
<dbReference type="SUPFAM" id="SSF52540">
    <property type="entry name" value="P-loop containing nucleoside triphosphate hydrolases"/>
    <property type="match status" value="1"/>
</dbReference>
<dbReference type="Proteomes" id="UP000076154">
    <property type="component" value="Unassembled WGS sequence"/>
</dbReference>
<evidence type="ECO:0000259" key="4">
    <source>
        <dbReference type="PROSITE" id="PS51194"/>
    </source>
</evidence>
<feature type="region of interest" description="Disordered" evidence="3">
    <location>
        <begin position="240"/>
        <end position="260"/>
    </location>
</feature>
<dbReference type="InterPro" id="IPR001650">
    <property type="entry name" value="Helicase_C-like"/>
</dbReference>
<dbReference type="OrthoDB" id="2320933at2759"/>
<dbReference type="InterPro" id="IPR052431">
    <property type="entry name" value="SKI2_subfamily_helicases"/>
</dbReference>
<feature type="domain" description="Helicase C-terminal" evidence="4">
    <location>
        <begin position="291"/>
        <end position="432"/>
    </location>
</feature>
<evidence type="ECO:0000256" key="2">
    <source>
        <dbReference type="ARBA" id="ARBA00022806"/>
    </source>
</evidence>
<feature type="compositionally biased region" description="Acidic residues" evidence="3">
    <location>
        <begin position="790"/>
        <end position="800"/>
    </location>
</feature>
<evidence type="ECO:0000256" key="3">
    <source>
        <dbReference type="SAM" id="MobiDB-lite"/>
    </source>
</evidence>
<dbReference type="Pfam" id="PF00271">
    <property type="entry name" value="Helicase_C"/>
    <property type="match status" value="1"/>
</dbReference>
<dbReference type="PANTHER" id="PTHR44533:SF4">
    <property type="entry name" value="DEAD_H RNA HELICASE, PUTATIVE-RELATED"/>
    <property type="match status" value="1"/>
</dbReference>
<dbReference type="PANTHER" id="PTHR44533">
    <property type="entry name" value="DEAD/H RNA HELICASE, PUTATIVE-RELATED"/>
    <property type="match status" value="1"/>
</dbReference>
<reference evidence="5" key="1">
    <citation type="submission" date="2018-04" db="EMBL/GenBank/DDBJ databases">
        <title>Whole genome sequencing of Hypsizygus marmoreus.</title>
        <authorList>
            <person name="Choi I.-G."/>
            <person name="Min B."/>
            <person name="Kim J.-G."/>
            <person name="Kim S."/>
            <person name="Oh Y.-L."/>
            <person name="Kong W.-S."/>
            <person name="Park H."/>
            <person name="Jeong J."/>
            <person name="Song E.-S."/>
        </authorList>
    </citation>
    <scope>NUCLEOTIDE SEQUENCE [LARGE SCALE GENOMIC DNA]</scope>
    <source>
        <strain evidence="5">51987-8</strain>
    </source>
</reference>
<dbReference type="AlphaFoldDB" id="A0A369K5H8"/>
<keyword evidence="2" id="KW-0067">ATP-binding</keyword>
<keyword evidence="1" id="KW-0378">Hydrolase</keyword>
<evidence type="ECO:0000313" key="6">
    <source>
        <dbReference type="Proteomes" id="UP000076154"/>
    </source>
</evidence>
<proteinExistence type="predicted"/>
<dbReference type="GO" id="GO:0004386">
    <property type="term" value="F:helicase activity"/>
    <property type="evidence" value="ECO:0007669"/>
    <property type="project" value="UniProtKB-KW"/>
</dbReference>
<keyword evidence="2" id="KW-0347">Helicase</keyword>
<gene>
    <name evidence="5" type="ORF">Hypma_005062</name>
</gene>
<dbReference type="EMBL" id="LUEZ02000021">
    <property type="protein sequence ID" value="RDB27044.1"/>
    <property type="molecule type" value="Genomic_DNA"/>
</dbReference>
<feature type="region of interest" description="Disordered" evidence="3">
    <location>
        <begin position="776"/>
        <end position="807"/>
    </location>
</feature>
<dbReference type="InParanoid" id="A0A369K5H8"/>
<dbReference type="GO" id="GO:0016787">
    <property type="term" value="F:hydrolase activity"/>
    <property type="evidence" value="ECO:0007669"/>
    <property type="project" value="UniProtKB-KW"/>
</dbReference>
<feature type="compositionally biased region" description="Basic and acidic residues" evidence="3">
    <location>
        <begin position="240"/>
        <end position="254"/>
    </location>
</feature>
<dbReference type="InterPro" id="IPR059032">
    <property type="entry name" value="WHD_DDX60"/>
</dbReference>
<dbReference type="STRING" id="39966.A0A369K5H8"/>
<keyword evidence="6" id="KW-1185">Reference proteome</keyword>
<accession>A0A369K5H8</accession>
<dbReference type="GO" id="GO:0005737">
    <property type="term" value="C:cytoplasm"/>
    <property type="evidence" value="ECO:0007669"/>
    <property type="project" value="TreeGrafter"/>
</dbReference>
<evidence type="ECO:0000256" key="1">
    <source>
        <dbReference type="ARBA" id="ARBA00022801"/>
    </source>
</evidence>
<sequence>MLTSFSRGLSATIGSPENFNSWLQSVQEAHGYRHRFIQYPHRYSHLRKFYYTLTESPSFQGLISHKPTERNRFLHPVSESLLSFGARVLPPDLALEAGDLLSLYHALVAHQVTGVPDMTRLEPATFFHSKSHLLRQKDVLEYEVEIKNVLSTLITTFDVREQSFPLYNVVHGLEDPKLASKMNELPAILFNFSRSDCEIMAKAIISSLEAAEKKWRSSSPEWQRKLRDWEHWKSRSKERERLAERAKRQKKGGDEGGPAAVDYSWEGTFNPDDPSEDFSFAGTHTVYSKADLDEDVYEMTRWTSTESWALDALKRGIAVHHAGMNKHYRSLVERLFRQGFVRVVIATGTLALGINAPTKTSVFCGDSPFLTALMYRQCAGRAGRRGYDLLGNVVFYGLTLDRVQRLVLSKLPNLGGNFPLTSTLTLRLLNLLEGSNYAEVAVKAIKSLMSLPHITFGSDEGRHQLLHYLRFSIEFLRRSRLLDREGKPMNLFAIAAHLYYTEPSNFALITLLQNGVLHSICRQSSLVYAQKDFMMLMAHLFGRRYLSRIYFNKDNIAQLSKKYPSLIILPPLPKAIQDIMASHDKEILDIFVGYAVSFATEHAETLGSDSSLPISHIDYSADHATNSTSTFRTYLKDNAIVTTARSQFAANSGHDDEFKSARELAHTAREGLYLNEYAIPSLSQFISSGHDKQVEGDGLEHCLNAYIYDFYIHGQVAALAAANGIRRGDVWYLLQDFTLTLMTIKSSLEQLLVKASQGTRDTSMPTAENELAETDIDSGYGTFDPAEAEREPEDGADDGNEGIMGFRRPNGVTDADWRIYEVVSGATAVFEGKFKAMWA</sequence>
<organism evidence="5 6">
    <name type="scientific">Hypsizygus marmoreus</name>
    <name type="common">White beech mushroom</name>
    <name type="synonym">Agaricus marmoreus</name>
    <dbReference type="NCBI Taxonomy" id="39966"/>
    <lineage>
        <taxon>Eukaryota</taxon>
        <taxon>Fungi</taxon>
        <taxon>Dikarya</taxon>
        <taxon>Basidiomycota</taxon>
        <taxon>Agaricomycotina</taxon>
        <taxon>Agaricomycetes</taxon>
        <taxon>Agaricomycetidae</taxon>
        <taxon>Agaricales</taxon>
        <taxon>Tricholomatineae</taxon>
        <taxon>Lyophyllaceae</taxon>
        <taxon>Hypsizygus</taxon>
    </lineage>
</organism>
<dbReference type="InterPro" id="IPR027417">
    <property type="entry name" value="P-loop_NTPase"/>
</dbReference>
<evidence type="ECO:0000313" key="5">
    <source>
        <dbReference type="EMBL" id="RDB27044.1"/>
    </source>
</evidence>
<dbReference type="Gene3D" id="3.40.50.300">
    <property type="entry name" value="P-loop containing nucleotide triphosphate hydrolases"/>
    <property type="match status" value="1"/>
</dbReference>
<comment type="caution">
    <text evidence="5">The sequence shown here is derived from an EMBL/GenBank/DDBJ whole genome shotgun (WGS) entry which is preliminary data.</text>
</comment>
<name>A0A369K5H8_HYPMA</name>
<dbReference type="SMART" id="SM00490">
    <property type="entry name" value="HELICc"/>
    <property type="match status" value="1"/>
</dbReference>